<protein>
    <submittedName>
        <fullName evidence="1">Uncharacterized protein</fullName>
    </submittedName>
</protein>
<name>A0ABQ7TKF1_PHRPL</name>
<dbReference type="SUPFAM" id="SSF50978">
    <property type="entry name" value="WD40 repeat-like"/>
    <property type="match status" value="1"/>
</dbReference>
<proteinExistence type="predicted"/>
<sequence>MDIFYSITLFQEGVLWIGIMEDKFLYCCSARSLLIYDLNVFTSFWTHVNSPIRNLYLCGADGKSSRVVAMGIDNSLRIFSLHNGTRLCTVLPPPCPSVLHPLLSFTYNRARGTIYLLLTPTDIWVYTAR</sequence>
<accession>A0ABQ7TKF1</accession>
<dbReference type="PANTHER" id="PTHR45532">
    <property type="entry name" value="WD REPEAT-CONTAINING PROTEIN 97"/>
    <property type="match status" value="1"/>
</dbReference>
<comment type="caution">
    <text evidence="1">The sequence shown here is derived from an EMBL/GenBank/DDBJ whole genome shotgun (WGS) entry which is preliminary data.</text>
</comment>
<dbReference type="InterPro" id="IPR036322">
    <property type="entry name" value="WD40_repeat_dom_sf"/>
</dbReference>
<keyword evidence="2" id="KW-1185">Reference proteome</keyword>
<evidence type="ECO:0000313" key="1">
    <source>
        <dbReference type="EMBL" id="KAH0630174.1"/>
    </source>
</evidence>
<dbReference type="PANTHER" id="PTHR45532:SF3">
    <property type="match status" value="1"/>
</dbReference>
<gene>
    <name evidence="1" type="ORF">JD844_012881</name>
</gene>
<reference evidence="1 2" key="1">
    <citation type="journal article" date="2022" name="Gigascience">
        <title>A chromosome-level genome assembly and annotation of the desert horned lizard, Phrynosoma platyrhinos, provides insight into chromosomal rearrangements among reptiles.</title>
        <authorList>
            <person name="Koochekian N."/>
            <person name="Ascanio A."/>
            <person name="Farleigh K."/>
            <person name="Card D.C."/>
            <person name="Schield D.R."/>
            <person name="Castoe T.A."/>
            <person name="Jezkova T."/>
        </authorList>
    </citation>
    <scope>NUCLEOTIDE SEQUENCE [LARGE SCALE GENOMIC DNA]</scope>
    <source>
        <strain evidence="1">NK-2021</strain>
    </source>
</reference>
<dbReference type="EMBL" id="JAIPUX010000439">
    <property type="protein sequence ID" value="KAH0630174.1"/>
    <property type="molecule type" value="Genomic_DNA"/>
</dbReference>
<organism evidence="1 2">
    <name type="scientific">Phrynosoma platyrhinos</name>
    <name type="common">Desert horned lizard</name>
    <dbReference type="NCBI Taxonomy" id="52577"/>
    <lineage>
        <taxon>Eukaryota</taxon>
        <taxon>Metazoa</taxon>
        <taxon>Chordata</taxon>
        <taxon>Craniata</taxon>
        <taxon>Vertebrata</taxon>
        <taxon>Euteleostomi</taxon>
        <taxon>Lepidosauria</taxon>
        <taxon>Squamata</taxon>
        <taxon>Bifurcata</taxon>
        <taxon>Unidentata</taxon>
        <taxon>Episquamata</taxon>
        <taxon>Toxicofera</taxon>
        <taxon>Iguania</taxon>
        <taxon>Phrynosomatidae</taxon>
        <taxon>Phrynosomatinae</taxon>
        <taxon>Phrynosoma</taxon>
    </lineage>
</organism>
<evidence type="ECO:0000313" key="2">
    <source>
        <dbReference type="Proteomes" id="UP000826234"/>
    </source>
</evidence>
<dbReference type="Proteomes" id="UP000826234">
    <property type="component" value="Unassembled WGS sequence"/>
</dbReference>